<sequence>MAGGSSSAWQQQVAELRERAAARQAWLCHWLAHHHQPVRLAAARLTALAAAAAQPAAAEALLQQLLAALPPVGSAGAAGSAGGGGGGSSRLEEQEGSLLAAGLILARSASCGSPALPAELQQSALAALTQQLRHHSGSAAGAGGSSNGNAAGSAAGGRSLVLAGAAALALGFVSLAGQAALPGLLTDGSNSGGDAAQAAAAAGSGSDSAAPAAAAAAATGGAGSGASSGSSGSVAPGSVLGVLLSLAGIGKDSRAALRAVAAVGYIAAGSGDQQVHLAAAKGLLALSCSKGLSEELLLGLGEAAAAAAGDVSGFNPALLLWSNLDSIADCVDAAEAAAAGGSAAAGTAAPGQPADQQQAAAMDVDTATAADGPSSSSSSSSSGSSRGGVQEYLLAELGKMAVAPKEEVRCASCLLLVSLLQLCKGSGLLAGRLPQLQATFTGLLGDSNELTQDLAARGVSLVYSRGGAPLQQQLLGQLLGLLQGGPGAPAAAAAGAAGVKLAGDSKLFEEGQLGATPGGGDAISLTHLSVIGCFSFYKKSIHNSKEGGASGLQSQLVNSLPYRCTGSAMRVPHLLRGCGGAAVVKLAGDSKLFKEGQLGATPGGGGLTTYRELCSLANDLGQPDLVYRFMDLARASSALSAKRGAAVGVARIARLAAAATPGGTGQPGGGSGLASLLGPARLASLLPKLYRLCHDPSPKVSDSMSAIWAALLDDPRAAVDAHYDDIMKSLLADVGARLWRVRQAACASLSDLLAGRRWPQLAPHLEQLWVMGLRAADDVKESVRGAAGGLVRSLRGLSLRLMDAAQSPAADVAGCCGVVLPLLAGSQGLGSSVPELRGVAADVLCSGIKSAGSAQVLPVLPGVVPVLLEALSGMEDARLNYVEQHAESIGLDADQLAAARLAAARSSSITEALDAASRALTGPAAVEMAPALADLVRRGVGLSSKVGAASFMRGLAARLGQQLKPAAPTLLKPLVAGVAREPSAPVKRAYAAAAAAVAARCCGDKRRDKFVADAVASYGAVEVQLQPWRPGGDAAAAAAAAPMAVDEPSGGGEDAARQAGGLLLRELLRESSDTFNAYAAQVLPVAFVASHDEVASVASAWVAVWSQGCPSEPAALRLHAAELAGLLAGGLGSSAWPRKRAAAKALSALAEVAPDQLGPYSPALAQLLLAEASGGRLWEGKEGLMACLGGLGAACAATLAQQPGVDVLLGGLLSAAARKKTSYRAAALAAMQKVLVALLPLTRATTTPAVVDGGAVWGSVSPPLLDALQQHLTAASAPAPAAKAEAAAGAAEPADEVKPLPLPETCSCLGAAWKLTPDAARAAAAPLLVKLLAGLMAAAGLSWTNWLAVVMLAQAVVEAAAPARSSAAAAGGSVPAAACVPLAGGLVHVIQHSTISQLRGKCLEVLVQLLQTFEGDAEASRAFLSADGDASSISSAGGESAATGAGSSSLSSTVACCMATVASQDPSAAHTALAGRATAVLQRLNST</sequence>
<protein>
    <recommendedName>
        <fullName evidence="3">Proteasome adapter and scaffold protein ECM29 HEAT-repeat domain-containing protein</fullName>
    </recommendedName>
</protein>
<dbReference type="Gene3D" id="1.25.10.10">
    <property type="entry name" value="Leucine-rich Repeat Variant"/>
    <property type="match status" value="1"/>
</dbReference>
<name>A0ABY8UQZ3_TETOB</name>
<keyword evidence="1" id="KW-0677">Repeat</keyword>
<dbReference type="Pfam" id="PF24492">
    <property type="entry name" value="HEAT_ECM29"/>
    <property type="match status" value="1"/>
</dbReference>
<evidence type="ECO:0000259" key="3">
    <source>
        <dbReference type="Pfam" id="PF24492"/>
    </source>
</evidence>
<keyword evidence="5" id="KW-1185">Reference proteome</keyword>
<dbReference type="Proteomes" id="UP001244341">
    <property type="component" value="Chromosome 16b"/>
</dbReference>
<dbReference type="InterPro" id="IPR055443">
    <property type="entry name" value="HEAT_ECM29"/>
</dbReference>
<dbReference type="PANTHER" id="PTHR23346:SF19">
    <property type="entry name" value="PROTEASOME ADAPTER AND SCAFFOLD PROTEIN ECM29"/>
    <property type="match status" value="1"/>
</dbReference>
<reference evidence="4 5" key="1">
    <citation type="submission" date="2023-05" db="EMBL/GenBank/DDBJ databases">
        <title>A 100% complete, gapless, phased diploid assembly of the Scenedesmus obliquus UTEX 3031 genome.</title>
        <authorList>
            <person name="Biondi T.C."/>
            <person name="Hanschen E.R."/>
            <person name="Kwon T."/>
            <person name="Eng W."/>
            <person name="Kruse C.P.S."/>
            <person name="Koehler S.I."/>
            <person name="Kunde Y."/>
            <person name="Gleasner C.D."/>
            <person name="You Mak K.T."/>
            <person name="Polle J."/>
            <person name="Hovde B.T."/>
            <person name="Starkenburg S.R."/>
        </authorList>
    </citation>
    <scope>NUCLEOTIDE SEQUENCE [LARGE SCALE GENOMIC DNA]</scope>
    <source>
        <strain evidence="4 5">DOE0152z</strain>
    </source>
</reference>
<evidence type="ECO:0000256" key="1">
    <source>
        <dbReference type="ARBA" id="ARBA00022737"/>
    </source>
</evidence>
<evidence type="ECO:0000313" key="5">
    <source>
        <dbReference type="Proteomes" id="UP001244341"/>
    </source>
</evidence>
<evidence type="ECO:0000256" key="2">
    <source>
        <dbReference type="SAM" id="MobiDB-lite"/>
    </source>
</evidence>
<evidence type="ECO:0000313" key="4">
    <source>
        <dbReference type="EMBL" id="WIA23755.1"/>
    </source>
</evidence>
<accession>A0ABY8UQZ3</accession>
<dbReference type="PANTHER" id="PTHR23346">
    <property type="entry name" value="TRANSLATIONAL ACTIVATOR GCN1-RELATED"/>
    <property type="match status" value="1"/>
</dbReference>
<feature type="region of interest" description="Disordered" evidence="2">
    <location>
        <begin position="344"/>
        <end position="386"/>
    </location>
</feature>
<dbReference type="InterPro" id="IPR016024">
    <property type="entry name" value="ARM-type_fold"/>
</dbReference>
<dbReference type="SUPFAM" id="SSF48371">
    <property type="entry name" value="ARM repeat"/>
    <property type="match status" value="2"/>
</dbReference>
<dbReference type="EMBL" id="CP126223">
    <property type="protein sequence ID" value="WIA23755.1"/>
    <property type="molecule type" value="Genomic_DNA"/>
</dbReference>
<organism evidence="4 5">
    <name type="scientific">Tetradesmus obliquus</name>
    <name type="common">Green alga</name>
    <name type="synonym">Acutodesmus obliquus</name>
    <dbReference type="NCBI Taxonomy" id="3088"/>
    <lineage>
        <taxon>Eukaryota</taxon>
        <taxon>Viridiplantae</taxon>
        <taxon>Chlorophyta</taxon>
        <taxon>core chlorophytes</taxon>
        <taxon>Chlorophyceae</taxon>
        <taxon>CS clade</taxon>
        <taxon>Sphaeropleales</taxon>
        <taxon>Scenedesmaceae</taxon>
        <taxon>Tetradesmus</taxon>
    </lineage>
</organism>
<feature type="domain" description="Proteasome adapter and scaffold protein ECM29 HEAT-repeat" evidence="3">
    <location>
        <begin position="858"/>
        <end position="1018"/>
    </location>
</feature>
<gene>
    <name evidence="4" type="ORF">OEZ85_000433</name>
</gene>
<proteinExistence type="predicted"/>
<feature type="compositionally biased region" description="Low complexity" evidence="2">
    <location>
        <begin position="344"/>
        <end position="384"/>
    </location>
</feature>
<dbReference type="InterPro" id="IPR011989">
    <property type="entry name" value="ARM-like"/>
</dbReference>